<dbReference type="SMART" id="SM00683">
    <property type="entry name" value="DM16"/>
    <property type="match status" value="1"/>
</dbReference>
<evidence type="ECO:0000256" key="7">
    <source>
        <dbReference type="ARBA" id="ARBA00023273"/>
    </source>
</evidence>
<keyword evidence="4" id="KW-0963">Cytoplasm</keyword>
<evidence type="ECO:0000313" key="9">
    <source>
        <dbReference type="Proteomes" id="UP000095284"/>
    </source>
</evidence>
<evidence type="ECO:0000256" key="4">
    <source>
        <dbReference type="ARBA" id="ARBA00022490"/>
    </source>
</evidence>
<dbReference type="Pfam" id="PF07289">
    <property type="entry name" value="BBL5"/>
    <property type="match status" value="1"/>
</dbReference>
<dbReference type="eggNOG" id="ENOG502QR2Z">
    <property type="taxonomic scope" value="Eukaryota"/>
</dbReference>
<dbReference type="GO" id="GO:0034464">
    <property type="term" value="C:BBSome"/>
    <property type="evidence" value="ECO:0007669"/>
    <property type="project" value="InterPro"/>
</dbReference>
<dbReference type="AlphaFoldDB" id="A0A1I7SGP5"/>
<evidence type="ECO:0000256" key="6">
    <source>
        <dbReference type="ARBA" id="ARBA00023212"/>
    </source>
</evidence>
<dbReference type="InterPro" id="IPR014003">
    <property type="entry name" value="BBS5_PH"/>
</dbReference>
<dbReference type="Proteomes" id="UP000095284">
    <property type="component" value="Unplaced"/>
</dbReference>
<evidence type="ECO:0000259" key="8">
    <source>
        <dbReference type="SMART" id="SM00683"/>
    </source>
</evidence>
<reference evidence="10" key="1">
    <citation type="submission" date="2016-11" db="UniProtKB">
        <authorList>
            <consortium name="WormBaseParasite"/>
        </authorList>
    </citation>
    <scope>IDENTIFICATION</scope>
</reference>
<dbReference type="WBParaSite" id="BXY_1221000.1">
    <property type="protein sequence ID" value="BXY_1221000.1"/>
    <property type="gene ID" value="BXY_1221000"/>
</dbReference>
<dbReference type="GO" id="GO:0032266">
    <property type="term" value="F:phosphatidylinositol-3-phosphate binding"/>
    <property type="evidence" value="ECO:0007669"/>
    <property type="project" value="TreeGrafter"/>
</dbReference>
<dbReference type="PANTHER" id="PTHR21351:SF0">
    <property type="entry name" value="BARDET-BIEDL SYNDROME 5 PROTEIN"/>
    <property type="match status" value="1"/>
</dbReference>
<organism evidence="9 10">
    <name type="scientific">Bursaphelenchus xylophilus</name>
    <name type="common">Pinewood nematode worm</name>
    <name type="synonym">Aphelenchoides xylophilus</name>
    <dbReference type="NCBI Taxonomy" id="6326"/>
    <lineage>
        <taxon>Eukaryota</taxon>
        <taxon>Metazoa</taxon>
        <taxon>Ecdysozoa</taxon>
        <taxon>Nematoda</taxon>
        <taxon>Chromadorea</taxon>
        <taxon>Rhabditida</taxon>
        <taxon>Tylenchina</taxon>
        <taxon>Tylenchomorpha</taxon>
        <taxon>Aphelenchoidea</taxon>
        <taxon>Aphelenchoididae</taxon>
        <taxon>Bursaphelenchus</taxon>
    </lineage>
</organism>
<accession>A0A1I7SGP5</accession>
<dbReference type="InterPro" id="IPR006606">
    <property type="entry name" value="BBL5"/>
</dbReference>
<name>A0A1I7SGP5_BURXY</name>
<proteinExistence type="inferred from homology"/>
<keyword evidence="5" id="KW-0969">Cilium</keyword>
<dbReference type="GO" id="GO:0036064">
    <property type="term" value="C:ciliary basal body"/>
    <property type="evidence" value="ECO:0007669"/>
    <property type="project" value="TreeGrafter"/>
</dbReference>
<keyword evidence="7" id="KW-0966">Cell projection</keyword>
<evidence type="ECO:0000256" key="3">
    <source>
        <dbReference type="ARBA" id="ARBA00005822"/>
    </source>
</evidence>
<evidence type="ECO:0000256" key="1">
    <source>
        <dbReference type="ARBA" id="ARBA00004138"/>
    </source>
</evidence>
<comment type="subcellular location">
    <subcellularLocation>
        <location evidence="1">Cell projection</location>
        <location evidence="1">Cilium</location>
    </subcellularLocation>
    <subcellularLocation>
        <location evidence="2">Cytoplasm</location>
        <location evidence="2">Cytoskeleton</location>
    </subcellularLocation>
</comment>
<feature type="domain" description="BBSome complex member BBS5 PH" evidence="8">
    <location>
        <begin position="36"/>
        <end position="90"/>
    </location>
</feature>
<dbReference type="GO" id="GO:0060271">
    <property type="term" value="P:cilium assembly"/>
    <property type="evidence" value="ECO:0007669"/>
    <property type="project" value="TreeGrafter"/>
</dbReference>
<dbReference type="PANTHER" id="PTHR21351">
    <property type="entry name" value="BARDET-BIEDL SYNDROME PROTEIN 5"/>
    <property type="match status" value="1"/>
</dbReference>
<evidence type="ECO:0000256" key="5">
    <source>
        <dbReference type="ARBA" id="ARBA00023069"/>
    </source>
</evidence>
<protein>
    <submittedName>
        <fullName evidence="10">Bardet-Biedl syndrome 5-like protein</fullName>
    </submittedName>
</protein>
<evidence type="ECO:0000256" key="2">
    <source>
        <dbReference type="ARBA" id="ARBA00004245"/>
    </source>
</evidence>
<keyword evidence="6" id="KW-0206">Cytoskeleton</keyword>
<sequence>MLGRKKDEMALSDGIWQDREIQFDVDQRQLKLIPGEYLVERIENVEDTKGNNGDRGILRITNIRLIWHAVNSPRINLSIGYNNIHGVTTRILKSKVRGHAESLYLMARNANTRFEFVFTCANPTHTKLFTTVIGIHRAFETTKLYRELKMRGALVDEQENLRVLPLEQQIERLDGVWNLSSEQVSHFCCNQRPYEAKSRLQINHMRPRSHQIRCDDSCGQPLCCSRHFPIRIAIFLP</sequence>
<evidence type="ECO:0000313" key="10">
    <source>
        <dbReference type="WBParaSite" id="BXY_1221000.1"/>
    </source>
</evidence>
<comment type="similarity">
    <text evidence="3">Belongs to the BBS5 family.</text>
</comment>